<dbReference type="InterPro" id="IPR021324">
    <property type="entry name" value="DUF2929"/>
</dbReference>
<proteinExistence type="predicted"/>
<keyword evidence="1" id="KW-0472">Membrane</keyword>
<dbReference type="EMBL" id="JBHRZT010000039">
    <property type="protein sequence ID" value="MFC3883710.1"/>
    <property type="molecule type" value="Genomic_DNA"/>
</dbReference>
<keyword evidence="1" id="KW-1133">Transmembrane helix</keyword>
<dbReference type="RefSeq" id="WP_377914461.1">
    <property type="nucleotide sequence ID" value="NZ_JBHRZT010000039.1"/>
</dbReference>
<dbReference type="Pfam" id="PF11151">
    <property type="entry name" value="DUF2929"/>
    <property type="match status" value="1"/>
</dbReference>
<organism evidence="2 3">
    <name type="scientific">Bacillus songklensis</name>
    <dbReference type="NCBI Taxonomy" id="1069116"/>
    <lineage>
        <taxon>Bacteria</taxon>
        <taxon>Bacillati</taxon>
        <taxon>Bacillota</taxon>
        <taxon>Bacilli</taxon>
        <taxon>Bacillales</taxon>
        <taxon>Bacillaceae</taxon>
        <taxon>Bacillus</taxon>
    </lineage>
</organism>
<sequence>MQFLSAIFWGFLLVNMAAYVISSMQGATYNFATASIFSVVFAVLVVLIGTLIPNDPVDHH</sequence>
<evidence type="ECO:0000256" key="1">
    <source>
        <dbReference type="SAM" id="Phobius"/>
    </source>
</evidence>
<keyword evidence="1" id="KW-0812">Transmembrane</keyword>
<keyword evidence="3" id="KW-1185">Reference proteome</keyword>
<accession>A0ABV8B364</accession>
<comment type="caution">
    <text evidence="2">The sequence shown here is derived from an EMBL/GenBank/DDBJ whole genome shotgun (WGS) entry which is preliminary data.</text>
</comment>
<evidence type="ECO:0000313" key="2">
    <source>
        <dbReference type="EMBL" id="MFC3883710.1"/>
    </source>
</evidence>
<gene>
    <name evidence="2" type="ORF">ACFOU2_09455</name>
</gene>
<evidence type="ECO:0000313" key="3">
    <source>
        <dbReference type="Proteomes" id="UP001595752"/>
    </source>
</evidence>
<protein>
    <submittedName>
        <fullName evidence="2">YjzD family protein</fullName>
    </submittedName>
</protein>
<dbReference type="Proteomes" id="UP001595752">
    <property type="component" value="Unassembled WGS sequence"/>
</dbReference>
<reference evidence="3" key="1">
    <citation type="journal article" date="2019" name="Int. J. Syst. Evol. Microbiol.">
        <title>The Global Catalogue of Microorganisms (GCM) 10K type strain sequencing project: providing services to taxonomists for standard genome sequencing and annotation.</title>
        <authorList>
            <consortium name="The Broad Institute Genomics Platform"/>
            <consortium name="The Broad Institute Genome Sequencing Center for Infectious Disease"/>
            <person name="Wu L."/>
            <person name="Ma J."/>
        </authorList>
    </citation>
    <scope>NUCLEOTIDE SEQUENCE [LARGE SCALE GENOMIC DNA]</scope>
    <source>
        <strain evidence="3">CCUG 61889</strain>
    </source>
</reference>
<name>A0ABV8B364_9BACI</name>
<feature type="transmembrane region" description="Helical" evidence="1">
    <location>
        <begin position="32"/>
        <end position="52"/>
    </location>
</feature>